<dbReference type="PANTHER" id="PTHR15503:SF22">
    <property type="entry name" value="TRANSPOSON TY3-I GAG POLYPROTEIN"/>
    <property type="match status" value="1"/>
</dbReference>
<dbReference type="EMBL" id="ASHM01010025">
    <property type="protein sequence ID" value="PNX91811.1"/>
    <property type="molecule type" value="Genomic_DNA"/>
</dbReference>
<dbReference type="CDD" id="cd00303">
    <property type="entry name" value="retropepsin_like"/>
    <property type="match status" value="1"/>
</dbReference>
<dbReference type="Pfam" id="PF03732">
    <property type="entry name" value="Retrotrans_gag"/>
    <property type="match status" value="1"/>
</dbReference>
<dbReference type="Gene3D" id="3.10.10.10">
    <property type="entry name" value="HIV Type 1 Reverse Transcriptase, subunit A, domain 1"/>
    <property type="match status" value="1"/>
</dbReference>
<name>A0A2K3MLW1_TRIPR</name>
<feature type="compositionally biased region" description="Pro residues" evidence="1">
    <location>
        <begin position="37"/>
        <end position="47"/>
    </location>
</feature>
<reference evidence="3 4" key="2">
    <citation type="journal article" date="2017" name="Front. Plant Sci.">
        <title>Gene Classification and Mining of Molecular Markers Useful in Red Clover (Trifolium pratense) Breeding.</title>
        <authorList>
            <person name="Istvanek J."/>
            <person name="Dluhosova J."/>
            <person name="Dluhos P."/>
            <person name="Patkova L."/>
            <person name="Nedelnik J."/>
            <person name="Repkova J."/>
        </authorList>
    </citation>
    <scope>NUCLEOTIDE SEQUENCE [LARGE SCALE GENOMIC DNA]</scope>
    <source>
        <strain evidence="4">cv. Tatra</strain>
        <tissue evidence="3">Young leaves</tissue>
    </source>
</reference>
<dbReference type="InterPro" id="IPR032567">
    <property type="entry name" value="RTL1-rel"/>
</dbReference>
<gene>
    <name evidence="3" type="ORF">L195_g014936</name>
</gene>
<dbReference type="Proteomes" id="UP000236291">
    <property type="component" value="Unassembled WGS sequence"/>
</dbReference>
<organism evidence="3 4">
    <name type="scientific">Trifolium pratense</name>
    <name type="common">Red clover</name>
    <dbReference type="NCBI Taxonomy" id="57577"/>
    <lineage>
        <taxon>Eukaryota</taxon>
        <taxon>Viridiplantae</taxon>
        <taxon>Streptophyta</taxon>
        <taxon>Embryophyta</taxon>
        <taxon>Tracheophyta</taxon>
        <taxon>Spermatophyta</taxon>
        <taxon>Magnoliopsida</taxon>
        <taxon>eudicotyledons</taxon>
        <taxon>Gunneridae</taxon>
        <taxon>Pentapetalae</taxon>
        <taxon>rosids</taxon>
        <taxon>fabids</taxon>
        <taxon>Fabales</taxon>
        <taxon>Fabaceae</taxon>
        <taxon>Papilionoideae</taxon>
        <taxon>50 kb inversion clade</taxon>
        <taxon>NPAAA clade</taxon>
        <taxon>Hologalegina</taxon>
        <taxon>IRL clade</taxon>
        <taxon>Trifolieae</taxon>
        <taxon>Trifolium</taxon>
    </lineage>
</organism>
<evidence type="ECO:0000256" key="1">
    <source>
        <dbReference type="SAM" id="MobiDB-lite"/>
    </source>
</evidence>
<comment type="caution">
    <text evidence="3">The sequence shown here is derived from an EMBL/GenBank/DDBJ whole genome shotgun (WGS) entry which is preliminary data.</text>
</comment>
<evidence type="ECO:0000313" key="4">
    <source>
        <dbReference type="Proteomes" id="UP000236291"/>
    </source>
</evidence>
<evidence type="ECO:0000259" key="2">
    <source>
        <dbReference type="Pfam" id="PF03732"/>
    </source>
</evidence>
<feature type="region of interest" description="Disordered" evidence="1">
    <location>
        <begin position="26"/>
        <end position="51"/>
    </location>
</feature>
<reference evidence="3 4" key="1">
    <citation type="journal article" date="2014" name="Am. J. Bot.">
        <title>Genome assembly and annotation for red clover (Trifolium pratense; Fabaceae).</title>
        <authorList>
            <person name="Istvanek J."/>
            <person name="Jaros M."/>
            <person name="Krenek A."/>
            <person name="Repkova J."/>
        </authorList>
    </citation>
    <scope>NUCLEOTIDE SEQUENCE [LARGE SCALE GENOMIC DNA]</scope>
    <source>
        <strain evidence="4">cv. Tatra</strain>
        <tissue evidence="3">Young leaves</tissue>
    </source>
</reference>
<dbReference type="Pfam" id="PF08284">
    <property type="entry name" value="RVP_2"/>
    <property type="match status" value="1"/>
</dbReference>
<feature type="compositionally biased region" description="Polar residues" evidence="1">
    <location>
        <begin position="219"/>
        <end position="231"/>
    </location>
</feature>
<dbReference type="InterPro" id="IPR043502">
    <property type="entry name" value="DNA/RNA_pol_sf"/>
</dbReference>
<proteinExistence type="predicted"/>
<protein>
    <recommendedName>
        <fullName evidence="2">Retrotransposon gag domain-containing protein</fullName>
    </recommendedName>
</protein>
<dbReference type="SUPFAM" id="SSF56672">
    <property type="entry name" value="DNA/RNA polymerases"/>
    <property type="match status" value="1"/>
</dbReference>
<feature type="region of interest" description="Disordered" evidence="1">
    <location>
        <begin position="218"/>
        <end position="251"/>
    </location>
</feature>
<dbReference type="SUPFAM" id="SSF50630">
    <property type="entry name" value="Acid proteases"/>
    <property type="match status" value="1"/>
</dbReference>
<dbReference type="PANTHER" id="PTHR15503">
    <property type="entry name" value="LDOC1 RELATED"/>
    <property type="match status" value="1"/>
</dbReference>
<dbReference type="InterPro" id="IPR021109">
    <property type="entry name" value="Peptidase_aspartic_dom_sf"/>
</dbReference>
<dbReference type="Gene3D" id="2.40.70.10">
    <property type="entry name" value="Acid Proteases"/>
    <property type="match status" value="1"/>
</dbReference>
<accession>A0A2K3MLW1</accession>
<feature type="domain" description="Retrotransposon gag" evidence="2">
    <location>
        <begin position="90"/>
        <end position="178"/>
    </location>
</feature>
<sequence>MGSSQDSVNMAAALSALNEKLDSLASDVATLRDSQPPATPPPPPPNNTLPRQHMKLEVPRFDGSDALGWIFKINQFFDFHQTPDHDRLTIASFYMDGPALSWFQYMLRSGMFQAWHDFLLALETRFAPSFYDDPRGALFKLTQKGTVNQYLTEFERLANRVVGLPHHFLLSCFISGLTPEIRREVQAFQPMSLPQATALAKIQEDKIEDRRKAFKTQKFGPTTSTNPNFSVSSSNTTVKPPNNSTNSPKTPFRKLTQEEMASRRERNLCYNCDETFTPQHRCKGRFFMIISDDDMEMTDTAFDLPTADSAIEQSAPVSPPTDAQLSLHAMSGFSAPNTFRILGSIAKKQFTILVDSGSTQNFIQDRVAKYLGLPVIPASQPFKVMVGNGNTLDCNSQCANVSFNIQGNKFVADFFLLPLGGAEVVLGVPWLVSLGPILMDYTKLQMQFTYLGRPIELKADAPFKPKDISVPQMKRCVATNSISLFLHLQHIPDPPSTPFSAPPIIQTLLTEFQPLFAPPPSLPPPRPHDHRIHLLPDAPPVNVRPYRYPYYQKAEIEKQIAEMLQTGMIRPSRSPFSSPVLLVKKKDGTWRCCIDYRALNAITIKDRFPMPTIDELLDDLGSAS</sequence>
<evidence type="ECO:0000313" key="3">
    <source>
        <dbReference type="EMBL" id="PNX91811.1"/>
    </source>
</evidence>
<dbReference type="CDD" id="cd01647">
    <property type="entry name" value="RT_LTR"/>
    <property type="match status" value="1"/>
</dbReference>
<dbReference type="AlphaFoldDB" id="A0A2K3MLW1"/>
<feature type="compositionally biased region" description="Low complexity" evidence="1">
    <location>
        <begin position="232"/>
        <end position="250"/>
    </location>
</feature>
<dbReference type="InterPro" id="IPR005162">
    <property type="entry name" value="Retrotrans_gag_dom"/>
</dbReference>